<evidence type="ECO:0000313" key="2">
    <source>
        <dbReference type="EMBL" id="EMS65088.1"/>
    </source>
</evidence>
<dbReference type="AlphaFoldDB" id="M7ZPE4"/>
<organism evidence="2">
    <name type="scientific">Triticum urartu</name>
    <name type="common">Red wild einkorn</name>
    <name type="synonym">Crithodium urartu</name>
    <dbReference type="NCBI Taxonomy" id="4572"/>
    <lineage>
        <taxon>Eukaryota</taxon>
        <taxon>Viridiplantae</taxon>
        <taxon>Streptophyta</taxon>
        <taxon>Embryophyta</taxon>
        <taxon>Tracheophyta</taxon>
        <taxon>Spermatophyta</taxon>
        <taxon>Magnoliopsida</taxon>
        <taxon>Liliopsida</taxon>
        <taxon>Poales</taxon>
        <taxon>Poaceae</taxon>
        <taxon>BOP clade</taxon>
        <taxon>Pooideae</taxon>
        <taxon>Triticodae</taxon>
        <taxon>Triticeae</taxon>
        <taxon>Triticinae</taxon>
        <taxon>Triticum</taxon>
    </lineage>
</organism>
<protein>
    <submittedName>
        <fullName evidence="2">Uncharacterized protein</fullName>
    </submittedName>
</protein>
<proteinExistence type="predicted"/>
<sequence length="67" mass="7211">MPSAAAAALRVPGFVVVEGDGEVHKQQSNDEIYEPDDNGKLEPPPNELEKEYDAGDVPEQHGRPGRG</sequence>
<accession>M7ZPE4</accession>
<reference evidence="2" key="1">
    <citation type="journal article" date="2013" name="Nature">
        <title>Draft genome of the wheat A-genome progenitor Triticum urartu.</title>
        <authorList>
            <person name="Ling H.Q."/>
            <person name="Zhao S."/>
            <person name="Liu D."/>
            <person name="Wang J."/>
            <person name="Sun H."/>
            <person name="Zhang C."/>
            <person name="Fan H."/>
            <person name="Li D."/>
            <person name="Dong L."/>
            <person name="Tao Y."/>
            <person name="Gao C."/>
            <person name="Wu H."/>
            <person name="Li Y."/>
            <person name="Cui Y."/>
            <person name="Guo X."/>
            <person name="Zheng S."/>
            <person name="Wang B."/>
            <person name="Yu K."/>
            <person name="Liang Q."/>
            <person name="Yang W."/>
            <person name="Lou X."/>
            <person name="Chen J."/>
            <person name="Feng M."/>
            <person name="Jian J."/>
            <person name="Zhang X."/>
            <person name="Luo G."/>
            <person name="Jiang Y."/>
            <person name="Liu J."/>
            <person name="Wang Z."/>
            <person name="Sha Y."/>
            <person name="Zhang B."/>
            <person name="Wu H."/>
            <person name="Tang D."/>
            <person name="Shen Q."/>
            <person name="Xue P."/>
            <person name="Zou S."/>
            <person name="Wang X."/>
            <person name="Liu X."/>
            <person name="Wang F."/>
            <person name="Yang Y."/>
            <person name="An X."/>
            <person name="Dong Z."/>
            <person name="Zhang K."/>
            <person name="Zhang X."/>
            <person name="Luo M.C."/>
            <person name="Dvorak J."/>
            <person name="Tong Y."/>
            <person name="Wang J."/>
            <person name="Yang H."/>
            <person name="Li Z."/>
            <person name="Wang D."/>
            <person name="Zhang A."/>
            <person name="Wang J."/>
        </authorList>
    </citation>
    <scope>NUCLEOTIDE SEQUENCE</scope>
</reference>
<feature type="compositionally biased region" description="Basic and acidic residues" evidence="1">
    <location>
        <begin position="47"/>
        <end position="67"/>
    </location>
</feature>
<dbReference type="EMBL" id="KD048388">
    <property type="protein sequence ID" value="EMS65088.1"/>
    <property type="molecule type" value="Genomic_DNA"/>
</dbReference>
<gene>
    <name evidence="2" type="ORF">TRIUR3_27123</name>
</gene>
<evidence type="ECO:0000256" key="1">
    <source>
        <dbReference type="SAM" id="MobiDB-lite"/>
    </source>
</evidence>
<name>M7ZPE4_TRIUA</name>
<feature type="region of interest" description="Disordered" evidence="1">
    <location>
        <begin position="20"/>
        <end position="67"/>
    </location>
</feature>